<dbReference type="InterPro" id="IPR023753">
    <property type="entry name" value="FAD/NAD-binding_dom"/>
</dbReference>
<dbReference type="Proteomes" id="UP001222275">
    <property type="component" value="Chromosome"/>
</dbReference>
<sequence length="435" mass="46067">MNSQLSRRSLLKALGLGLAATTLPGLVRAADTIPNIVVVGGGFAGATVAKYLKMWGGLSVQVTIIEPNSTYVSPILSNLVLNGQKTTDDLSFNYLNHSQKYAINMIHNTVDTVDNVAKSVTLGSGQVISYSKLILAPGIDFDSVPGHDFDKVPHAWKAGVQTNLLKDQIDSMQDGDSFVMTVPKAPYRCPPGPYERACVVADYLKNNKGYTGCTVTVLDANPAITVEAETFAAAFATYGIDYVHSADVISVDSDTKTVTYSVSGAASASMTAETLNVIPNQKAGSIVFAAGLTEGNWAPINPLTYESTKLNSSDVALGLDIHIIGDSQGTGLPKAGHIANSEAKICADAILRALKGLEPDPAPKTNSACYSPISSTTASWLTAVYEYNSTTKLMQPIDVIPNNDVVDKYAAGGPSTENYRAMFNWSGNLFSDTFS</sequence>
<keyword evidence="5" id="KW-1185">Reference proteome</keyword>
<dbReference type="PROSITE" id="PS51318">
    <property type="entry name" value="TAT"/>
    <property type="match status" value="1"/>
</dbReference>
<evidence type="ECO:0000259" key="2">
    <source>
        <dbReference type="Pfam" id="PF07992"/>
    </source>
</evidence>
<dbReference type="Gene3D" id="3.50.50.60">
    <property type="entry name" value="FAD/NAD(P)-binding domain"/>
    <property type="match status" value="2"/>
</dbReference>
<organism evidence="4 5">
    <name type="scientific">Thiomicrorhabdus lithotrophica</name>
    <dbReference type="NCBI Taxonomy" id="2949997"/>
    <lineage>
        <taxon>Bacteria</taxon>
        <taxon>Pseudomonadati</taxon>
        <taxon>Pseudomonadota</taxon>
        <taxon>Gammaproteobacteria</taxon>
        <taxon>Thiotrichales</taxon>
        <taxon>Piscirickettsiaceae</taxon>
        <taxon>Thiomicrorhabdus</taxon>
    </lineage>
</organism>
<dbReference type="InterPro" id="IPR036188">
    <property type="entry name" value="FAD/NAD-bd_sf"/>
</dbReference>
<feature type="signal peptide" evidence="1">
    <location>
        <begin position="1"/>
        <end position="29"/>
    </location>
</feature>
<feature type="domain" description="FAD/NAD(P)-binding" evidence="2">
    <location>
        <begin position="35"/>
        <end position="139"/>
    </location>
</feature>
<reference evidence="4 5" key="1">
    <citation type="submission" date="2022-06" db="EMBL/GenBank/DDBJ databases">
        <title>Thiomicrohabdus sp. nov, an obligately chemolithoautotrophic, sulfur-oxidizing bacterium isolated from beach of Guanyin Mountain. Amoy.</title>
        <authorList>
            <person name="Zhu H."/>
        </authorList>
    </citation>
    <scope>NUCLEOTIDE SEQUENCE [LARGE SCALE GENOMIC DNA]</scope>
    <source>
        <strain evidence="4 5">XGS-01</strain>
    </source>
</reference>
<name>A0ABY8C8T7_9GAMM</name>
<dbReference type="InterPro" id="IPR006311">
    <property type="entry name" value="TAT_signal"/>
</dbReference>
<dbReference type="RefSeq" id="WP_275594647.1">
    <property type="nucleotide sequence ID" value="NZ_CP102381.1"/>
</dbReference>
<dbReference type="InterPro" id="IPR049386">
    <property type="entry name" value="FCSD_central"/>
</dbReference>
<dbReference type="PANTHER" id="PTHR43755">
    <property type="match status" value="1"/>
</dbReference>
<gene>
    <name evidence="4" type="ORF">NR989_10265</name>
</gene>
<evidence type="ECO:0000313" key="4">
    <source>
        <dbReference type="EMBL" id="WEJ62390.1"/>
    </source>
</evidence>
<dbReference type="PANTHER" id="PTHR43755:SF1">
    <property type="entry name" value="FAD-DEPENDENT PYRIDINE NUCLEOTIDE-DISULPHIDE OXIDOREDUCTASE"/>
    <property type="match status" value="1"/>
</dbReference>
<protein>
    <submittedName>
        <fullName evidence="4">NAD(P)/FAD-dependent oxidoreductase</fullName>
    </submittedName>
</protein>
<dbReference type="Pfam" id="PF21706">
    <property type="entry name" value="FCSD_central"/>
    <property type="match status" value="1"/>
</dbReference>
<keyword evidence="1" id="KW-0732">Signal</keyword>
<dbReference type="EMBL" id="CP102381">
    <property type="protein sequence ID" value="WEJ62390.1"/>
    <property type="molecule type" value="Genomic_DNA"/>
</dbReference>
<dbReference type="SUPFAM" id="SSF51905">
    <property type="entry name" value="FAD/NAD(P)-binding domain"/>
    <property type="match status" value="2"/>
</dbReference>
<feature type="chain" id="PRO_5046841236" evidence="1">
    <location>
        <begin position="30"/>
        <end position="435"/>
    </location>
</feature>
<dbReference type="InterPro" id="IPR052541">
    <property type="entry name" value="SQRD"/>
</dbReference>
<proteinExistence type="predicted"/>
<dbReference type="Pfam" id="PF07992">
    <property type="entry name" value="Pyr_redox_2"/>
    <property type="match status" value="1"/>
</dbReference>
<evidence type="ECO:0000313" key="5">
    <source>
        <dbReference type="Proteomes" id="UP001222275"/>
    </source>
</evidence>
<feature type="domain" description="Sulfide dehydrogenase [flavocytochrome c] flavoprotein chain central" evidence="3">
    <location>
        <begin position="162"/>
        <end position="279"/>
    </location>
</feature>
<evidence type="ECO:0000256" key="1">
    <source>
        <dbReference type="SAM" id="SignalP"/>
    </source>
</evidence>
<accession>A0ABY8C8T7</accession>
<evidence type="ECO:0000259" key="3">
    <source>
        <dbReference type="Pfam" id="PF21706"/>
    </source>
</evidence>